<proteinExistence type="predicted"/>
<name>A0A0F9NXK7_9ZZZZ</name>
<dbReference type="EMBL" id="LAZR01006239">
    <property type="protein sequence ID" value="KKM93630.1"/>
    <property type="molecule type" value="Genomic_DNA"/>
</dbReference>
<feature type="coiled-coil region" evidence="1">
    <location>
        <begin position="6"/>
        <end position="37"/>
    </location>
</feature>
<evidence type="ECO:0000256" key="1">
    <source>
        <dbReference type="SAM" id="Coils"/>
    </source>
</evidence>
<protein>
    <submittedName>
        <fullName evidence="2">Uncharacterized protein</fullName>
    </submittedName>
</protein>
<reference evidence="2" key="1">
    <citation type="journal article" date="2015" name="Nature">
        <title>Complex archaea that bridge the gap between prokaryotes and eukaryotes.</title>
        <authorList>
            <person name="Spang A."/>
            <person name="Saw J.H."/>
            <person name="Jorgensen S.L."/>
            <person name="Zaremba-Niedzwiedzka K."/>
            <person name="Martijn J."/>
            <person name="Lind A.E."/>
            <person name="van Eijk R."/>
            <person name="Schleper C."/>
            <person name="Guy L."/>
            <person name="Ettema T.J."/>
        </authorList>
    </citation>
    <scope>NUCLEOTIDE SEQUENCE</scope>
</reference>
<accession>A0A0F9NXK7</accession>
<dbReference type="AlphaFoldDB" id="A0A0F9NXK7"/>
<comment type="caution">
    <text evidence="2">The sequence shown here is derived from an EMBL/GenBank/DDBJ whole genome shotgun (WGS) entry which is preliminary data.</text>
</comment>
<organism evidence="2">
    <name type="scientific">marine sediment metagenome</name>
    <dbReference type="NCBI Taxonomy" id="412755"/>
    <lineage>
        <taxon>unclassified sequences</taxon>
        <taxon>metagenomes</taxon>
        <taxon>ecological metagenomes</taxon>
    </lineage>
</organism>
<sequence length="47" mass="5688">MRGVTTADLEKEIKKLKDKLKKEKDKLKKALKLKYRSIGFHRQRFNQ</sequence>
<keyword evidence="1" id="KW-0175">Coiled coil</keyword>
<evidence type="ECO:0000313" key="2">
    <source>
        <dbReference type="EMBL" id="KKM93630.1"/>
    </source>
</evidence>
<gene>
    <name evidence="2" type="ORF">LCGC14_1206370</name>
</gene>